<feature type="domain" description="PiggyBac transposable element-derived protein" evidence="2">
    <location>
        <begin position="124"/>
        <end position="468"/>
    </location>
</feature>
<dbReference type="InterPro" id="IPR032718">
    <property type="entry name" value="PGBD4_Znf_C"/>
</dbReference>
<feature type="domain" description="PiggyBac transposable element-derived protein 4 C-terminal zinc-finger" evidence="1">
    <location>
        <begin position="535"/>
        <end position="581"/>
    </location>
</feature>
<dbReference type="PANTHER" id="PTHR46599:SF3">
    <property type="entry name" value="PIGGYBAC TRANSPOSABLE ELEMENT-DERIVED PROTEIN 4"/>
    <property type="match status" value="1"/>
</dbReference>
<dbReference type="Pfam" id="PF13842">
    <property type="entry name" value="zf-Tnp_2"/>
    <property type="match status" value="1"/>
</dbReference>
<dbReference type="InterPro" id="IPR029526">
    <property type="entry name" value="PGBD"/>
</dbReference>
<keyword evidence="4" id="KW-1185">Reference proteome</keyword>
<reference evidence="3 4" key="1">
    <citation type="submission" date="2024-04" db="EMBL/GenBank/DDBJ databases">
        <authorList>
            <person name="Rising A."/>
            <person name="Reimegard J."/>
            <person name="Sonavane S."/>
            <person name="Akerstrom W."/>
            <person name="Nylinder S."/>
            <person name="Hedman E."/>
            <person name="Kallberg Y."/>
        </authorList>
    </citation>
    <scope>NUCLEOTIDE SEQUENCE [LARGE SCALE GENOMIC DNA]</scope>
</reference>
<dbReference type="Proteomes" id="UP001497382">
    <property type="component" value="Unassembled WGS sequence"/>
</dbReference>
<evidence type="ECO:0008006" key="5">
    <source>
        <dbReference type="Google" id="ProtNLM"/>
    </source>
</evidence>
<sequence length="586" mass="68104">METGSDNETKEIYSGEFCAVVMETESDNEISEIYPDKFFDVEAEFNGTVGDIDTDNDIMMSSKERNVRQIIYDSVSNSSEDESDGSHINWIKCNTKRKLEAFNGNPGIKIFPNDPQSIKETASLFIGDDLIEIIAKETNKYYLRMHHECNRQRKESKWVDTTVAEMKKFLALVILMGQVRKTILNDYWSTDPVTSTPFFAKVMTRNRFRQILWFLHFPDNPEVEKDPTKLSKIETVANYFLNKFNSVYKPEQELFVDEAVIPYHGHLSLRVSDPSEIAKYGIHATVLCESNSQYICNVRLHRGKEKDLRNDISTVLNGYENAWHHVYADHYFNGVALAENLLDKNIRICGTVRKNRGFPKELRRLKLKSGEFDFRQRNEVLALKWKGTRKLHMISTIHNADIEEPGRQTKRTEESVCKPSCVVKYNQHMKGFCLAQQYFSNCAFLQQSVKWTKKTFLFLVHCGLFNSYIVYRKLNPFIKITFSAYLLTLAKEWISCHIEDNPLNFSVSTSSEKAPRYDPPHRLTGDIKTHYLERIPRSGKTKYPQKRCKVCKTHGKRTDTSFICASCRVPLCKGHCFQNYHTKKEY</sequence>
<proteinExistence type="predicted"/>
<dbReference type="Pfam" id="PF13843">
    <property type="entry name" value="DDE_Tnp_1_7"/>
    <property type="match status" value="1"/>
</dbReference>
<evidence type="ECO:0000313" key="3">
    <source>
        <dbReference type="EMBL" id="CAL1299320.1"/>
    </source>
</evidence>
<dbReference type="AlphaFoldDB" id="A0AAV2BSP1"/>
<evidence type="ECO:0000259" key="1">
    <source>
        <dbReference type="Pfam" id="PF13842"/>
    </source>
</evidence>
<dbReference type="PANTHER" id="PTHR46599">
    <property type="entry name" value="PIGGYBAC TRANSPOSABLE ELEMENT-DERIVED PROTEIN 4"/>
    <property type="match status" value="1"/>
</dbReference>
<name>A0AAV2BSP1_9ARAC</name>
<comment type="caution">
    <text evidence="3">The sequence shown here is derived from an EMBL/GenBank/DDBJ whole genome shotgun (WGS) entry which is preliminary data.</text>
</comment>
<dbReference type="EMBL" id="CAXIEN010000494">
    <property type="protein sequence ID" value="CAL1299320.1"/>
    <property type="molecule type" value="Genomic_DNA"/>
</dbReference>
<organism evidence="3 4">
    <name type="scientific">Larinioides sclopetarius</name>
    <dbReference type="NCBI Taxonomy" id="280406"/>
    <lineage>
        <taxon>Eukaryota</taxon>
        <taxon>Metazoa</taxon>
        <taxon>Ecdysozoa</taxon>
        <taxon>Arthropoda</taxon>
        <taxon>Chelicerata</taxon>
        <taxon>Arachnida</taxon>
        <taxon>Araneae</taxon>
        <taxon>Araneomorphae</taxon>
        <taxon>Entelegynae</taxon>
        <taxon>Araneoidea</taxon>
        <taxon>Araneidae</taxon>
        <taxon>Larinioides</taxon>
    </lineage>
</organism>
<evidence type="ECO:0000259" key="2">
    <source>
        <dbReference type="Pfam" id="PF13843"/>
    </source>
</evidence>
<accession>A0AAV2BSP1</accession>
<gene>
    <name evidence="3" type="ORF">LARSCL_LOCUS21285</name>
</gene>
<protein>
    <recommendedName>
        <fullName evidence="5">Transposase</fullName>
    </recommendedName>
</protein>
<evidence type="ECO:0000313" key="4">
    <source>
        <dbReference type="Proteomes" id="UP001497382"/>
    </source>
</evidence>